<protein>
    <submittedName>
        <fullName evidence="1">DNA topoisomerase 3-alpha</fullName>
        <ecNumber evidence="1">5.6.2.1</ecNumber>
    </submittedName>
</protein>
<sequence>MLGPNLKQACQTPVAMDQRQVDAVDARSEVDLRVGAALTRFQTLTLQNSFRDLKDVISYGSCQFPTLGFVVDRHLKIRDFVPEEFWRIVTSYVKNGINVHFTWQRARLFDQMICLLLYERCMQAPMATVTSYLSRPTSKWRPLPLTTIELQKKGSTSLRLSSDRVMEAASSLYQKGFISYPRTETDMFDPKAELQPLIQKQLADPRWADYSRRLLDGAYVTPRVGKNNDGSHPPIHPTAAALGLVGDELKVYEFITRRFLAVCSDDAKGNRTTVEIDIAGEKFTAGGLTVQALNYLEIYPYEKWSDKMLPPFQVGETFVPTVLEMEDGVTTPPSHLSEAELITIMSRNGIGTDATIHEHIKKVITRKYVFKNNRQQFEPSNLGVGLVEGYDSIGLEKSLSKPFLRRELEHSLKGICEGTKAKAPEVQKALEMYFEIFTATSNNSETLIQSIADNLGATPSAAPSNIPTAMRTEQRLSQQVMQCPYCSGMMALRTTNEKSLLGCTNYPECHGALWFPVGKFTSISLHSSPCLQCQAQSTQVMLLKFTIADPQLMNFFGQEYISCIKCDHSFQDLAGLRMHSSTSQATNASRPTQNPHHAATSTSHQSSNVSIDAFRNALNDQGTSNAPPPKCRCGLFAISQQKIGQGENQGKWYYKCSAQRSCGFFSWIEGEGHPQRSHASSSNSRTIICFKCSQPGHLANACPQSAGNPSSTVPPGMVCYKCNQPGHFANSCTQSNDNPSASGVTCYKCQQPGHIAPDCPQNATSSRGSSRGRGSRGGATRSRAKKK</sequence>
<name>A0ACC2UFX5_9FUNG</name>
<dbReference type="EMBL" id="QTSX02000739">
    <property type="protein sequence ID" value="KAJ9085943.1"/>
    <property type="molecule type" value="Genomic_DNA"/>
</dbReference>
<dbReference type="EC" id="5.6.2.1" evidence="1"/>
<dbReference type="Proteomes" id="UP001165960">
    <property type="component" value="Unassembled WGS sequence"/>
</dbReference>
<comment type="caution">
    <text evidence="1">The sequence shown here is derived from an EMBL/GenBank/DDBJ whole genome shotgun (WGS) entry which is preliminary data.</text>
</comment>
<reference evidence="1" key="1">
    <citation type="submission" date="2022-04" db="EMBL/GenBank/DDBJ databases">
        <title>Genome of the entomopathogenic fungus Entomophthora muscae.</title>
        <authorList>
            <person name="Elya C."/>
            <person name="Lovett B.R."/>
            <person name="Lee E."/>
            <person name="Macias A.M."/>
            <person name="Hajek A.E."/>
            <person name="De Bivort B.L."/>
            <person name="Kasson M.T."/>
            <person name="De Fine Licht H.H."/>
            <person name="Stajich J.E."/>
        </authorList>
    </citation>
    <scope>NUCLEOTIDE SEQUENCE</scope>
    <source>
        <strain evidence="1">Berkeley</strain>
    </source>
</reference>
<organism evidence="1 2">
    <name type="scientific">Entomophthora muscae</name>
    <dbReference type="NCBI Taxonomy" id="34485"/>
    <lineage>
        <taxon>Eukaryota</taxon>
        <taxon>Fungi</taxon>
        <taxon>Fungi incertae sedis</taxon>
        <taxon>Zoopagomycota</taxon>
        <taxon>Entomophthoromycotina</taxon>
        <taxon>Entomophthoromycetes</taxon>
        <taxon>Entomophthorales</taxon>
        <taxon>Entomophthoraceae</taxon>
        <taxon>Entomophthora</taxon>
    </lineage>
</organism>
<gene>
    <name evidence="1" type="primary">TOP3A</name>
    <name evidence="1" type="ORF">DSO57_1009269</name>
</gene>
<evidence type="ECO:0000313" key="2">
    <source>
        <dbReference type="Proteomes" id="UP001165960"/>
    </source>
</evidence>
<accession>A0ACC2UFX5</accession>
<evidence type="ECO:0000313" key="1">
    <source>
        <dbReference type="EMBL" id="KAJ9085943.1"/>
    </source>
</evidence>
<keyword evidence="2" id="KW-1185">Reference proteome</keyword>
<proteinExistence type="predicted"/>
<keyword evidence="1" id="KW-0413">Isomerase</keyword>